<dbReference type="SUPFAM" id="SSF56112">
    <property type="entry name" value="Protein kinase-like (PK-like)"/>
    <property type="match status" value="1"/>
</dbReference>
<dbReference type="Ensembl" id="ENSOSIT00000048720.1">
    <property type="protein sequence ID" value="ENSOSIP00000046348.1"/>
    <property type="gene ID" value="ENSOSIG00000021956.1"/>
</dbReference>
<proteinExistence type="predicted"/>
<feature type="region of interest" description="Disordered" evidence="1">
    <location>
        <begin position="34"/>
        <end position="59"/>
    </location>
</feature>
<dbReference type="AlphaFoldDB" id="A0A8C7ZNS8"/>
<evidence type="ECO:0000313" key="2">
    <source>
        <dbReference type="Ensembl" id="ENSOSIP00000046348.1"/>
    </source>
</evidence>
<dbReference type="InterPro" id="IPR011009">
    <property type="entry name" value="Kinase-like_dom_sf"/>
</dbReference>
<organism evidence="2 3">
    <name type="scientific">Oryzias sinensis</name>
    <name type="common">Chinese medaka</name>
    <dbReference type="NCBI Taxonomy" id="183150"/>
    <lineage>
        <taxon>Eukaryota</taxon>
        <taxon>Metazoa</taxon>
        <taxon>Chordata</taxon>
        <taxon>Craniata</taxon>
        <taxon>Vertebrata</taxon>
        <taxon>Euteleostomi</taxon>
        <taxon>Actinopterygii</taxon>
        <taxon>Neopterygii</taxon>
        <taxon>Teleostei</taxon>
        <taxon>Neoteleostei</taxon>
        <taxon>Acanthomorphata</taxon>
        <taxon>Ovalentaria</taxon>
        <taxon>Atherinomorphae</taxon>
        <taxon>Beloniformes</taxon>
        <taxon>Adrianichthyidae</taxon>
        <taxon>Oryziinae</taxon>
        <taxon>Oryzias</taxon>
    </lineage>
</organism>
<keyword evidence="3" id="KW-1185">Reference proteome</keyword>
<feature type="compositionally biased region" description="Polar residues" evidence="1">
    <location>
        <begin position="43"/>
        <end position="58"/>
    </location>
</feature>
<protein>
    <recommendedName>
        <fullName evidence="4">Protein kinase domain-containing protein</fullName>
    </recommendedName>
</protein>
<reference evidence="2" key="2">
    <citation type="submission" date="2025-09" db="UniProtKB">
        <authorList>
            <consortium name="Ensembl"/>
        </authorList>
    </citation>
    <scope>IDENTIFICATION</scope>
</reference>
<reference evidence="2" key="1">
    <citation type="submission" date="2025-08" db="UniProtKB">
        <authorList>
            <consortium name="Ensembl"/>
        </authorList>
    </citation>
    <scope>IDENTIFICATION</scope>
</reference>
<accession>A0A8C7ZNS8</accession>
<evidence type="ECO:0008006" key="4">
    <source>
        <dbReference type="Google" id="ProtNLM"/>
    </source>
</evidence>
<name>A0A8C7ZNS8_9TELE</name>
<dbReference type="GeneTree" id="ENSGT00940000174983"/>
<sequence>MAMSGDPGCERLEPNSAAQASSLSDFMAAMTTKDTDGSAANGVKNSQTQQCGSQTKRTQVLRPNLTGRKLSLQERGYYPPSGQMHISPRVSHRPTVESKRVSISDSQDCIQLNQYKLKSEIGKGSYGVVKLAYNEDDDKHYVSQFSCLWLKYPKALVIFKLSIRSVTLCGKERSPLY</sequence>
<dbReference type="Proteomes" id="UP000694383">
    <property type="component" value="Unplaced"/>
</dbReference>
<dbReference type="Gene3D" id="3.30.200.20">
    <property type="entry name" value="Phosphorylase Kinase, domain 1"/>
    <property type="match status" value="1"/>
</dbReference>
<evidence type="ECO:0000313" key="3">
    <source>
        <dbReference type="Proteomes" id="UP000694383"/>
    </source>
</evidence>
<evidence type="ECO:0000256" key="1">
    <source>
        <dbReference type="SAM" id="MobiDB-lite"/>
    </source>
</evidence>